<sequence>MDKKKFLNIFEGEDKNLLAMVYEEIEMCKRINYQIYTDIFLPPQIWTRLEEMTKSLGVEVYTLGLNDTSEKRVCLFNPVGEEIYSYDYPVVFFTITGGNKFKELEHRHFLAAIMGLGIKREKLGDLIVRDGVCYGVIAEELFDFLTVNLSQVGRVEVKVERASRESVPESRFEENTLLVTSLRLDNLVSAVTGLSRSSSTELIDEGIVTVNYRVRRRRDMQVEPGDVLSIRRYGKYIFNEIVGESKKGKARILLKKYV</sequence>
<feature type="domain" description="RNA-binding S4" evidence="2">
    <location>
        <begin position="182"/>
        <end position="242"/>
    </location>
</feature>
<dbReference type="GO" id="GO:0003723">
    <property type="term" value="F:RNA binding"/>
    <property type="evidence" value="ECO:0007669"/>
    <property type="project" value="UniProtKB-KW"/>
</dbReference>
<dbReference type="PANTHER" id="PTHR13633:SF3">
    <property type="entry name" value="MITOCHONDRIAL TRANSCRIPTION RESCUE FACTOR 1"/>
    <property type="match status" value="1"/>
</dbReference>
<evidence type="ECO:0000256" key="1">
    <source>
        <dbReference type="PROSITE-ProRule" id="PRU00182"/>
    </source>
</evidence>
<name>A0A9W6GNK7_9FUSO</name>
<dbReference type="Gene3D" id="3.30.70.330">
    <property type="match status" value="1"/>
</dbReference>
<keyword evidence="4" id="KW-1185">Reference proteome</keyword>
<dbReference type="AlphaFoldDB" id="A0A9W6GNK7"/>
<protein>
    <recommendedName>
        <fullName evidence="2">RNA-binding S4 domain-containing protein</fullName>
    </recommendedName>
</protein>
<dbReference type="InterPro" id="IPR036986">
    <property type="entry name" value="S4_RNA-bd_sf"/>
</dbReference>
<evidence type="ECO:0000259" key="2">
    <source>
        <dbReference type="SMART" id="SM00363"/>
    </source>
</evidence>
<dbReference type="Pfam" id="PF01479">
    <property type="entry name" value="S4"/>
    <property type="match status" value="1"/>
</dbReference>
<dbReference type="SUPFAM" id="SSF55174">
    <property type="entry name" value="Alpha-L RNA-binding motif"/>
    <property type="match status" value="1"/>
</dbReference>
<dbReference type="InterPro" id="IPR002942">
    <property type="entry name" value="S4_RNA-bd"/>
</dbReference>
<comment type="caution">
    <text evidence="3">The sequence shown here is derived from an EMBL/GenBank/DDBJ whole genome shotgun (WGS) entry which is preliminary data.</text>
</comment>
<dbReference type="SMART" id="SM00363">
    <property type="entry name" value="S4"/>
    <property type="match status" value="1"/>
</dbReference>
<reference evidence="3" key="1">
    <citation type="submission" date="2022-12" db="EMBL/GenBank/DDBJ databases">
        <title>Reference genome sequencing for broad-spectrum identification of bacterial and archaeal isolates by mass spectrometry.</title>
        <authorList>
            <person name="Sekiguchi Y."/>
            <person name="Tourlousse D.M."/>
        </authorList>
    </citation>
    <scope>NUCLEOTIDE SEQUENCE</scope>
    <source>
        <strain evidence="3">10succ1</strain>
    </source>
</reference>
<dbReference type="Gene3D" id="3.10.290.10">
    <property type="entry name" value="RNA-binding S4 domain"/>
    <property type="match status" value="1"/>
</dbReference>
<dbReference type="Pfam" id="PF17774">
    <property type="entry name" value="YlmH_RBD"/>
    <property type="match status" value="1"/>
</dbReference>
<dbReference type="CDD" id="cd00165">
    <property type="entry name" value="S4"/>
    <property type="match status" value="1"/>
</dbReference>
<evidence type="ECO:0000313" key="4">
    <source>
        <dbReference type="Proteomes" id="UP001144471"/>
    </source>
</evidence>
<accession>A0A9W6GNK7</accession>
<evidence type="ECO:0000313" key="3">
    <source>
        <dbReference type="EMBL" id="GLI57225.1"/>
    </source>
</evidence>
<dbReference type="EMBL" id="BSDY01000014">
    <property type="protein sequence ID" value="GLI57225.1"/>
    <property type="molecule type" value="Genomic_DNA"/>
</dbReference>
<keyword evidence="1" id="KW-0694">RNA-binding</keyword>
<dbReference type="InterPro" id="IPR012677">
    <property type="entry name" value="Nucleotide-bd_a/b_plait_sf"/>
</dbReference>
<gene>
    <name evidence="3" type="ORF">PM10SUCC1_27390</name>
</gene>
<proteinExistence type="predicted"/>
<organism evidence="3 4">
    <name type="scientific">Propionigenium maris DSM 9537</name>
    <dbReference type="NCBI Taxonomy" id="1123000"/>
    <lineage>
        <taxon>Bacteria</taxon>
        <taxon>Fusobacteriati</taxon>
        <taxon>Fusobacteriota</taxon>
        <taxon>Fusobacteriia</taxon>
        <taxon>Fusobacteriales</taxon>
        <taxon>Fusobacteriaceae</taxon>
        <taxon>Propionigenium</taxon>
    </lineage>
</organism>
<dbReference type="InterPro" id="IPR040591">
    <property type="entry name" value="RqcP2_RBD"/>
</dbReference>
<dbReference type="PROSITE" id="PS50889">
    <property type="entry name" value="S4"/>
    <property type="match status" value="1"/>
</dbReference>
<dbReference type="PANTHER" id="PTHR13633">
    <property type="entry name" value="MITOCHONDRIAL TRANSCRIPTION RESCUE FACTOR 1"/>
    <property type="match status" value="1"/>
</dbReference>
<dbReference type="RefSeq" id="WP_281836741.1">
    <property type="nucleotide sequence ID" value="NZ_BSDY01000014.1"/>
</dbReference>
<dbReference type="Proteomes" id="UP001144471">
    <property type="component" value="Unassembled WGS sequence"/>
</dbReference>